<organism evidence="6 7">
    <name type="scientific">Chelatococcus asaccharovorans</name>
    <dbReference type="NCBI Taxonomy" id="28210"/>
    <lineage>
        <taxon>Bacteria</taxon>
        <taxon>Pseudomonadati</taxon>
        <taxon>Pseudomonadota</taxon>
        <taxon>Alphaproteobacteria</taxon>
        <taxon>Hyphomicrobiales</taxon>
        <taxon>Chelatococcaceae</taxon>
        <taxon>Chelatococcus</taxon>
    </lineage>
</organism>
<keyword evidence="2" id="KW-0479">Metal-binding</keyword>
<dbReference type="AlphaFoldDB" id="A0A2V3U5A3"/>
<reference evidence="6 7" key="1">
    <citation type="submission" date="2018-05" db="EMBL/GenBank/DDBJ databases">
        <title>Genomic Encyclopedia of Type Strains, Phase IV (KMG-IV): sequencing the most valuable type-strain genomes for metagenomic binning, comparative biology and taxonomic classification.</title>
        <authorList>
            <person name="Goeker M."/>
        </authorList>
    </citation>
    <scope>NUCLEOTIDE SEQUENCE [LARGE SCALE GENOMIC DNA]</scope>
    <source>
        <strain evidence="6 7">DSM 6462</strain>
    </source>
</reference>
<dbReference type="Proteomes" id="UP000248021">
    <property type="component" value="Unassembled WGS sequence"/>
</dbReference>
<comment type="caution">
    <text evidence="6">The sequence shown here is derived from an EMBL/GenBank/DDBJ whole genome shotgun (WGS) entry which is preliminary data.</text>
</comment>
<keyword evidence="3" id="KW-0378">Hydrolase</keyword>
<comment type="cofactor">
    <cofactor evidence="1">
        <name>Zn(2+)</name>
        <dbReference type="ChEBI" id="CHEBI:29105"/>
    </cofactor>
</comment>
<dbReference type="GO" id="GO:0046872">
    <property type="term" value="F:metal ion binding"/>
    <property type="evidence" value="ECO:0007669"/>
    <property type="project" value="UniProtKB-KW"/>
</dbReference>
<gene>
    <name evidence="6" type="ORF">C7450_106178</name>
</gene>
<protein>
    <submittedName>
        <fullName evidence="6">Succinylglutamate desuccinylase</fullName>
    </submittedName>
</protein>
<dbReference type="GO" id="GO:0005829">
    <property type="term" value="C:cytosol"/>
    <property type="evidence" value="ECO:0007669"/>
    <property type="project" value="TreeGrafter"/>
</dbReference>
<dbReference type="SUPFAM" id="SSF53187">
    <property type="entry name" value="Zn-dependent exopeptidases"/>
    <property type="match status" value="1"/>
</dbReference>
<dbReference type="PANTHER" id="PTHR15162:SF7">
    <property type="entry name" value="SUCCINYLGLUTAMATE DESUCCINYLASE"/>
    <property type="match status" value="1"/>
</dbReference>
<dbReference type="RefSeq" id="WP_110375322.1">
    <property type="nucleotide sequence ID" value="NZ_JAHBRY010000001.1"/>
</dbReference>
<evidence type="ECO:0000256" key="4">
    <source>
        <dbReference type="ARBA" id="ARBA00022833"/>
    </source>
</evidence>
<evidence type="ECO:0000256" key="3">
    <source>
        <dbReference type="ARBA" id="ARBA00022801"/>
    </source>
</evidence>
<dbReference type="EMBL" id="QJJK01000006">
    <property type="protein sequence ID" value="PXW58005.1"/>
    <property type="molecule type" value="Genomic_DNA"/>
</dbReference>
<dbReference type="InterPro" id="IPR050178">
    <property type="entry name" value="AspA/AstE_fam"/>
</dbReference>
<evidence type="ECO:0000313" key="7">
    <source>
        <dbReference type="Proteomes" id="UP000248021"/>
    </source>
</evidence>
<keyword evidence="7" id="KW-1185">Reference proteome</keyword>
<dbReference type="GO" id="GO:0016788">
    <property type="term" value="F:hydrolase activity, acting on ester bonds"/>
    <property type="evidence" value="ECO:0007669"/>
    <property type="project" value="InterPro"/>
</dbReference>
<dbReference type="Gene3D" id="3.40.630.10">
    <property type="entry name" value="Zn peptidases"/>
    <property type="match status" value="1"/>
</dbReference>
<accession>A0A2V3U5A3</accession>
<evidence type="ECO:0000256" key="2">
    <source>
        <dbReference type="ARBA" id="ARBA00022723"/>
    </source>
</evidence>
<evidence type="ECO:0000256" key="1">
    <source>
        <dbReference type="ARBA" id="ARBA00001947"/>
    </source>
</evidence>
<dbReference type="PANTHER" id="PTHR15162">
    <property type="entry name" value="ASPARTOACYLASE"/>
    <property type="match status" value="1"/>
</dbReference>
<feature type="domain" description="Succinylglutamate desuccinylase/Aspartoacylase catalytic" evidence="5">
    <location>
        <begin position="66"/>
        <end position="233"/>
    </location>
</feature>
<evidence type="ECO:0000313" key="6">
    <source>
        <dbReference type="EMBL" id="PXW58005.1"/>
    </source>
</evidence>
<dbReference type="InterPro" id="IPR055438">
    <property type="entry name" value="AstE_AspA_cat"/>
</dbReference>
<keyword evidence="4" id="KW-0862">Zinc</keyword>
<dbReference type="OrthoDB" id="9804204at2"/>
<sequence length="350" mass="37756">MTAESPTIADTAPREDLAALRDRATAVSARIETERRHAGIPRRDLSPFAQGAGGIPYAFTFDSGRAGPHVLVTCLAHGNEPGGLEAVVTLLERGIRPVIGRLSLAICNVAAHAATNGVDPYGTRFIEDDFNRLWDDAILDSDRRSVELDRARQLRPLIASADVLLDLHATPYEATPYFVLKPGSRAAALADRIGQPHTRFVFNTGSVHSPTLTNYKQFSDPAGTAVGLTVECGLFFARSSADVALSTIAKLLALQGLISEETAASLSVWRDPSARRLITVEETQMVQTADVRLLSRPGDFVAYTKGEIAAFDGEAPIRAPFDGAVPLWVKQTFVAGDTAFMWARQSLECQ</sequence>
<dbReference type="Pfam" id="PF24827">
    <property type="entry name" value="AstE_AspA_cat"/>
    <property type="match status" value="1"/>
</dbReference>
<proteinExistence type="predicted"/>
<name>A0A2V3U5A3_9HYPH</name>
<evidence type="ECO:0000259" key="5">
    <source>
        <dbReference type="Pfam" id="PF24827"/>
    </source>
</evidence>